<evidence type="ECO:0000256" key="3">
    <source>
        <dbReference type="ARBA" id="ARBA00022692"/>
    </source>
</evidence>
<evidence type="ECO:0000256" key="5">
    <source>
        <dbReference type="ARBA" id="ARBA00023136"/>
    </source>
</evidence>
<dbReference type="KEGG" id="fwa:DCMF_18760"/>
<dbReference type="EMBL" id="CP017634">
    <property type="protein sequence ID" value="ATW26520.1"/>
    <property type="molecule type" value="Genomic_DNA"/>
</dbReference>
<dbReference type="RefSeq" id="WP_148135834.1">
    <property type="nucleotide sequence ID" value="NZ_CP017634.1"/>
</dbReference>
<feature type="transmembrane region" description="Helical" evidence="6">
    <location>
        <begin position="293"/>
        <end position="310"/>
    </location>
</feature>
<dbReference type="Gene3D" id="1.20.1250.20">
    <property type="entry name" value="MFS general substrate transporter like domains"/>
    <property type="match status" value="2"/>
</dbReference>
<feature type="transmembrane region" description="Helical" evidence="6">
    <location>
        <begin position="154"/>
        <end position="178"/>
    </location>
</feature>
<protein>
    <recommendedName>
        <fullName evidence="7">Major facilitator superfamily (MFS) profile domain-containing protein</fullName>
    </recommendedName>
</protein>
<dbReference type="CDD" id="cd17325">
    <property type="entry name" value="MFS_MdtG_SLC18_like"/>
    <property type="match status" value="1"/>
</dbReference>
<dbReference type="PROSITE" id="PS50850">
    <property type="entry name" value="MFS"/>
    <property type="match status" value="1"/>
</dbReference>
<reference evidence="8 9" key="1">
    <citation type="submission" date="2016-10" db="EMBL/GenBank/DDBJ databases">
        <title>Complete Genome Sequence of Peptococcaceae strain DCMF.</title>
        <authorList>
            <person name="Edwards R.J."/>
            <person name="Holland S.I."/>
            <person name="Deshpande N.P."/>
            <person name="Wong Y.K."/>
            <person name="Ertan H."/>
            <person name="Manefield M."/>
            <person name="Russell T.L."/>
            <person name="Lee M.J."/>
        </authorList>
    </citation>
    <scope>NUCLEOTIDE SEQUENCE [LARGE SCALE GENOMIC DNA]</scope>
    <source>
        <strain evidence="8 9">DCMF</strain>
    </source>
</reference>
<dbReference type="InterPro" id="IPR050930">
    <property type="entry name" value="MFS_Vesicular_Transporter"/>
</dbReference>
<dbReference type="InterPro" id="IPR001958">
    <property type="entry name" value="Tet-R_TetA/multi-R_MdtG-like"/>
</dbReference>
<feature type="transmembrane region" description="Helical" evidence="6">
    <location>
        <begin position="356"/>
        <end position="379"/>
    </location>
</feature>
<dbReference type="InterPro" id="IPR011701">
    <property type="entry name" value="MFS"/>
</dbReference>
<feature type="transmembrane region" description="Helical" evidence="6">
    <location>
        <begin position="316"/>
        <end position="335"/>
    </location>
</feature>
<evidence type="ECO:0000256" key="1">
    <source>
        <dbReference type="ARBA" id="ARBA00004651"/>
    </source>
</evidence>
<dbReference type="PRINTS" id="PR01035">
    <property type="entry name" value="TCRTETA"/>
</dbReference>
<evidence type="ECO:0000256" key="4">
    <source>
        <dbReference type="ARBA" id="ARBA00022989"/>
    </source>
</evidence>
<gene>
    <name evidence="8" type="ORF">DCMF_18760</name>
</gene>
<sequence length="421" mass="46440">MSDLMQKALQEREFDMCADKAGHHNRQKIFYLIMALIFTDTVLYGSIVPLIPVYMKTFHLTTFTFGIIFSSYAFGVLVLSIPLGMMAEKYGYRKIFLSGMTALALSCLFYGLANHAWMLLVCRFFQGAAAAASWTAGLAAVAVLYPLQQGQKIGLLMAVMSLGTIFGPPIGGFLYHFFGYHQMFAVLSLFCGALIFLIFKVDFADLDGDGRGSSHINFSFVLKNQKLLYFSLVLIILASTWGLLEILLSVHLDQQFSLGAVQIGLFFGFTGIVNAVSDALAGHLSDHYGYDRFVFWGLLATALFFPFLALTASIVILLLLMTLIGIASGAAVTPSQPLMYRLVVSDPETSPQGAGVIYGLYNACYSVGMFLGPILGGFLNTHFKLFWSLTIFSFLFLASAALFYVMIIDRQKKTQNFVHPE</sequence>
<keyword evidence="4 6" id="KW-1133">Transmembrane helix</keyword>
<dbReference type="PANTHER" id="PTHR23506:SF23">
    <property type="entry name" value="GH10249P"/>
    <property type="match status" value="1"/>
</dbReference>
<feature type="transmembrane region" description="Helical" evidence="6">
    <location>
        <begin position="29"/>
        <end position="51"/>
    </location>
</feature>
<proteinExistence type="predicted"/>
<feature type="transmembrane region" description="Helical" evidence="6">
    <location>
        <begin position="95"/>
        <end position="113"/>
    </location>
</feature>
<dbReference type="GO" id="GO:0005886">
    <property type="term" value="C:plasma membrane"/>
    <property type="evidence" value="ECO:0007669"/>
    <property type="project" value="UniProtKB-SubCell"/>
</dbReference>
<dbReference type="OrthoDB" id="9793283at2"/>
<feature type="domain" description="Major facilitator superfamily (MFS) profile" evidence="7">
    <location>
        <begin position="29"/>
        <end position="411"/>
    </location>
</feature>
<feature type="transmembrane region" description="Helical" evidence="6">
    <location>
        <begin position="63"/>
        <end position="83"/>
    </location>
</feature>
<name>A0A3G1KVT1_FORW1</name>
<dbReference type="SUPFAM" id="SSF103473">
    <property type="entry name" value="MFS general substrate transporter"/>
    <property type="match status" value="1"/>
</dbReference>
<feature type="transmembrane region" description="Helical" evidence="6">
    <location>
        <begin position="125"/>
        <end position="147"/>
    </location>
</feature>
<feature type="transmembrane region" description="Helical" evidence="6">
    <location>
        <begin position="260"/>
        <end position="281"/>
    </location>
</feature>
<dbReference type="PANTHER" id="PTHR23506">
    <property type="entry name" value="GH10249P"/>
    <property type="match status" value="1"/>
</dbReference>
<dbReference type="AlphaFoldDB" id="A0A3G1KVT1"/>
<feature type="transmembrane region" description="Helical" evidence="6">
    <location>
        <begin position="184"/>
        <end position="206"/>
    </location>
</feature>
<feature type="transmembrane region" description="Helical" evidence="6">
    <location>
        <begin position="227"/>
        <end position="248"/>
    </location>
</feature>
<evidence type="ECO:0000259" key="7">
    <source>
        <dbReference type="PROSITE" id="PS50850"/>
    </source>
</evidence>
<keyword evidence="2" id="KW-0813">Transport</keyword>
<keyword evidence="5 6" id="KW-0472">Membrane</keyword>
<dbReference type="InterPro" id="IPR036259">
    <property type="entry name" value="MFS_trans_sf"/>
</dbReference>
<dbReference type="Proteomes" id="UP000323521">
    <property type="component" value="Chromosome"/>
</dbReference>
<evidence type="ECO:0000256" key="6">
    <source>
        <dbReference type="SAM" id="Phobius"/>
    </source>
</evidence>
<keyword evidence="9" id="KW-1185">Reference proteome</keyword>
<comment type="subcellular location">
    <subcellularLocation>
        <location evidence="1">Cell membrane</location>
        <topology evidence="1">Multi-pass membrane protein</topology>
    </subcellularLocation>
</comment>
<dbReference type="GO" id="GO:0022857">
    <property type="term" value="F:transmembrane transporter activity"/>
    <property type="evidence" value="ECO:0007669"/>
    <property type="project" value="InterPro"/>
</dbReference>
<organism evidence="8 9">
    <name type="scientific">Formimonas warabiya</name>
    <dbReference type="NCBI Taxonomy" id="1761012"/>
    <lineage>
        <taxon>Bacteria</taxon>
        <taxon>Bacillati</taxon>
        <taxon>Bacillota</taxon>
        <taxon>Clostridia</taxon>
        <taxon>Eubacteriales</taxon>
        <taxon>Peptococcaceae</taxon>
        <taxon>Candidatus Formimonas</taxon>
    </lineage>
</organism>
<dbReference type="InterPro" id="IPR020846">
    <property type="entry name" value="MFS_dom"/>
</dbReference>
<evidence type="ECO:0000256" key="2">
    <source>
        <dbReference type="ARBA" id="ARBA00022448"/>
    </source>
</evidence>
<keyword evidence="3 6" id="KW-0812">Transmembrane</keyword>
<accession>A0A3G1KVT1</accession>
<dbReference type="Pfam" id="PF07690">
    <property type="entry name" value="MFS_1"/>
    <property type="match status" value="1"/>
</dbReference>
<feature type="transmembrane region" description="Helical" evidence="6">
    <location>
        <begin position="385"/>
        <end position="407"/>
    </location>
</feature>
<evidence type="ECO:0000313" key="9">
    <source>
        <dbReference type="Proteomes" id="UP000323521"/>
    </source>
</evidence>
<evidence type="ECO:0000313" key="8">
    <source>
        <dbReference type="EMBL" id="ATW26520.1"/>
    </source>
</evidence>